<dbReference type="SUPFAM" id="SSF55729">
    <property type="entry name" value="Acyl-CoA N-acyltransferases (Nat)"/>
    <property type="match status" value="1"/>
</dbReference>
<dbReference type="Pfam" id="PF00583">
    <property type="entry name" value="Acetyltransf_1"/>
    <property type="match status" value="1"/>
</dbReference>
<dbReference type="InterPro" id="IPR016181">
    <property type="entry name" value="Acyl_CoA_acyltransferase"/>
</dbReference>
<reference evidence="4 5" key="1">
    <citation type="submission" date="2020-02" db="EMBL/GenBank/DDBJ databases">
        <authorList>
            <person name="Liang J."/>
        </authorList>
    </citation>
    <scope>NUCLEOTIDE SEQUENCE [LARGE SCALE GENOMIC DNA]</scope>
    <source>
        <strain evidence="4 5">L22-9</strain>
    </source>
</reference>
<evidence type="ECO:0000313" key="5">
    <source>
        <dbReference type="Proteomes" id="UP000509545"/>
    </source>
</evidence>
<name>A0A6N1CLW1_9PSED</name>
<dbReference type="EMBL" id="CP048810">
    <property type="protein sequence ID" value="QKS85534.1"/>
    <property type="molecule type" value="Genomic_DNA"/>
</dbReference>
<proteinExistence type="predicted"/>
<sequence>MVGKPVQHPIENNMKVRKALLTDADSVSKLLSQLGYHASPKLIRDKLVALELSARDTVLLAQDGKNIIGVISLHVLELFHQPGRLGRITSLVIDDDFRGQGVGTMLVSAADAFFTEQLCVRAEVTSGDHRIKAHAFYQQQGYAVDEPRFVKRYDSSGHSKKTEED</sequence>
<evidence type="ECO:0000259" key="3">
    <source>
        <dbReference type="PROSITE" id="PS51186"/>
    </source>
</evidence>
<dbReference type="InterPro" id="IPR050832">
    <property type="entry name" value="Bact_Acetyltransf"/>
</dbReference>
<evidence type="ECO:0000313" key="4">
    <source>
        <dbReference type="EMBL" id="QKS85534.1"/>
    </source>
</evidence>
<dbReference type="Proteomes" id="UP000509545">
    <property type="component" value="Chromosome"/>
</dbReference>
<keyword evidence="2" id="KW-0012">Acyltransferase</keyword>
<keyword evidence="1 4" id="KW-0808">Transferase</keyword>
<dbReference type="AlphaFoldDB" id="A0A6N1CLW1"/>
<dbReference type="InterPro" id="IPR000182">
    <property type="entry name" value="GNAT_dom"/>
</dbReference>
<dbReference type="CDD" id="cd04301">
    <property type="entry name" value="NAT_SF"/>
    <property type="match status" value="1"/>
</dbReference>
<dbReference type="PROSITE" id="PS51186">
    <property type="entry name" value="GNAT"/>
    <property type="match status" value="1"/>
</dbReference>
<dbReference type="PANTHER" id="PTHR43877">
    <property type="entry name" value="AMINOALKYLPHOSPHONATE N-ACETYLTRANSFERASE-RELATED-RELATED"/>
    <property type="match status" value="1"/>
</dbReference>
<gene>
    <name evidence="4" type="ORF">GN234_28005</name>
</gene>
<keyword evidence="5" id="KW-1185">Reference proteome</keyword>
<evidence type="ECO:0000256" key="2">
    <source>
        <dbReference type="ARBA" id="ARBA00023315"/>
    </source>
</evidence>
<dbReference type="GO" id="GO:0016747">
    <property type="term" value="F:acyltransferase activity, transferring groups other than amino-acyl groups"/>
    <property type="evidence" value="ECO:0007669"/>
    <property type="project" value="InterPro"/>
</dbReference>
<dbReference type="KEGG" id="pbz:GN234_28005"/>
<feature type="domain" description="N-acetyltransferase" evidence="3">
    <location>
        <begin position="14"/>
        <end position="163"/>
    </location>
</feature>
<dbReference type="Gene3D" id="3.40.630.30">
    <property type="match status" value="1"/>
</dbReference>
<organism evidence="4 5">
    <name type="scientific">Pseudomonas bijieensis</name>
    <dbReference type="NCBI Taxonomy" id="2681983"/>
    <lineage>
        <taxon>Bacteria</taxon>
        <taxon>Pseudomonadati</taxon>
        <taxon>Pseudomonadota</taxon>
        <taxon>Gammaproteobacteria</taxon>
        <taxon>Pseudomonadales</taxon>
        <taxon>Pseudomonadaceae</taxon>
        <taxon>Pseudomonas</taxon>
    </lineage>
</organism>
<accession>A0A6N1CLW1</accession>
<evidence type="ECO:0000256" key="1">
    <source>
        <dbReference type="ARBA" id="ARBA00022679"/>
    </source>
</evidence>
<protein>
    <submittedName>
        <fullName evidence="4">GNAT family N-acetyltransferase</fullName>
    </submittedName>
</protein>